<comment type="caution">
    <text evidence="1">The sequence shown here is derived from an EMBL/GenBank/DDBJ whole genome shotgun (WGS) entry which is preliminary data.</text>
</comment>
<evidence type="ECO:0000313" key="1">
    <source>
        <dbReference type="EMBL" id="KAK2906562.1"/>
    </source>
</evidence>
<organism evidence="1 2">
    <name type="scientific">Cirrhinus molitorella</name>
    <name type="common">mud carp</name>
    <dbReference type="NCBI Taxonomy" id="172907"/>
    <lineage>
        <taxon>Eukaryota</taxon>
        <taxon>Metazoa</taxon>
        <taxon>Chordata</taxon>
        <taxon>Craniata</taxon>
        <taxon>Vertebrata</taxon>
        <taxon>Euteleostomi</taxon>
        <taxon>Actinopterygii</taxon>
        <taxon>Neopterygii</taxon>
        <taxon>Teleostei</taxon>
        <taxon>Ostariophysi</taxon>
        <taxon>Cypriniformes</taxon>
        <taxon>Cyprinidae</taxon>
        <taxon>Labeoninae</taxon>
        <taxon>Labeonini</taxon>
        <taxon>Cirrhinus</taxon>
    </lineage>
</organism>
<dbReference type="EMBL" id="JAUYZG010000005">
    <property type="protein sequence ID" value="KAK2906562.1"/>
    <property type="molecule type" value="Genomic_DNA"/>
</dbReference>
<sequence length="82" mass="9559">MLVCRFLSSAVEYEDKNSYSCVLNNPISNQTQHLDTSKLCHTCSDSVYCYPEELNRIKHIFTQQKQLKSKAECRTLKLFYSS</sequence>
<evidence type="ECO:0000313" key="2">
    <source>
        <dbReference type="Proteomes" id="UP001187343"/>
    </source>
</evidence>
<dbReference type="AlphaFoldDB" id="A0AA88TRS1"/>
<accession>A0AA88TRS1</accession>
<protein>
    <submittedName>
        <fullName evidence="1">Uncharacterized protein</fullName>
    </submittedName>
</protein>
<proteinExistence type="predicted"/>
<name>A0AA88TRS1_9TELE</name>
<reference evidence="1" key="1">
    <citation type="submission" date="2023-08" db="EMBL/GenBank/DDBJ databases">
        <title>Chromosome-level Genome Assembly of mud carp (Cirrhinus molitorella).</title>
        <authorList>
            <person name="Liu H."/>
        </authorList>
    </citation>
    <scope>NUCLEOTIDE SEQUENCE</scope>
    <source>
        <strain evidence="1">Prfri</strain>
        <tissue evidence="1">Muscle</tissue>
    </source>
</reference>
<gene>
    <name evidence="1" type="ORF">Q8A67_005547</name>
</gene>
<keyword evidence="2" id="KW-1185">Reference proteome</keyword>
<dbReference type="Proteomes" id="UP001187343">
    <property type="component" value="Unassembled WGS sequence"/>
</dbReference>